<evidence type="ECO:0000313" key="11">
    <source>
        <dbReference type="Proteomes" id="UP001218895"/>
    </source>
</evidence>
<dbReference type="GO" id="GO:0006865">
    <property type="term" value="P:amino acid transport"/>
    <property type="evidence" value="ECO:0007669"/>
    <property type="project" value="UniProtKB-KW"/>
</dbReference>
<dbReference type="PANTHER" id="PTHR43869">
    <property type="entry name" value="GLYCINE BETAINE/PROLINE BETAINE TRANSPORT SYSTEM ATP-BINDING PROTEIN PROV"/>
    <property type="match status" value="1"/>
</dbReference>
<evidence type="ECO:0000259" key="9">
    <source>
        <dbReference type="PROSITE" id="PS51371"/>
    </source>
</evidence>
<dbReference type="InterPro" id="IPR051921">
    <property type="entry name" value="ABC_osmolyte_uptake_ATP-bind"/>
</dbReference>
<keyword evidence="2" id="KW-0813">Transport</keyword>
<dbReference type="InterPro" id="IPR003593">
    <property type="entry name" value="AAA+_ATPase"/>
</dbReference>
<reference evidence="10" key="1">
    <citation type="submission" date="2022-01" db="EMBL/GenBank/DDBJ databases">
        <title>Complete genome of Methanomicrobium antiquum DSM 21220.</title>
        <authorList>
            <person name="Chen S.-C."/>
            <person name="You Y.-T."/>
            <person name="Zhou Y.-Z."/>
            <person name="Lai M.-C."/>
        </authorList>
    </citation>
    <scope>NUCLEOTIDE SEQUENCE</scope>
    <source>
        <strain evidence="10">DSM 21220</strain>
    </source>
</reference>
<dbReference type="RefSeq" id="WP_278100009.1">
    <property type="nucleotide sequence ID" value="NZ_CP091092.1"/>
</dbReference>
<dbReference type="SUPFAM" id="SSF52540">
    <property type="entry name" value="P-loop containing nucleoside triphosphate hydrolases"/>
    <property type="match status" value="1"/>
</dbReference>
<accession>A0AAF0FPB1</accession>
<dbReference type="GO" id="GO:0016887">
    <property type="term" value="F:ATP hydrolysis activity"/>
    <property type="evidence" value="ECO:0007669"/>
    <property type="project" value="InterPro"/>
</dbReference>
<dbReference type="InterPro" id="IPR005892">
    <property type="entry name" value="Gly-betaine_transp_ATP-bd"/>
</dbReference>
<keyword evidence="3" id="KW-0547">Nucleotide-binding</keyword>
<sequence length="405" mass="44607">MNESTDNNSSEKVMVEIKNLTKIFGSKPEKADKYIKEGLSKKEIFEKTGQNVALKDLNFEVYSGDIFVLMGLSGCGKSTLLRCINRLITPEHGQIIIDGNDISKIEGEELLNLRRYKIAMIFQSFALLPHKSIIDNVAFGLEIQGVSDEEKYKKAKDAIKLVGLDGYEESRPSELSGGMQQRVGLARALASDPDILLMDEAFSALDPLIRGDMQDELLTLQENLQKTIIFVTHDLDEALKLGTRIALMKDGEILQIGNAEEILTNPANKFVEKFVEGVDMVKVLCASDVMKKPEPLISIDSGPNNALHFMEEFGISSVFVVSKGRKYEGLILAEDATKAKKEGNKLADIIKTDIPVVKTTTSIADIIPVMADSPYPIAVLDENDKMKGIIIKGSLLAALARMEVI</sequence>
<dbReference type="KEGG" id="manq:L1994_01890"/>
<name>A0AAF0FPB1_9EURY</name>
<dbReference type="Gene3D" id="3.10.580.10">
    <property type="entry name" value="CBS-domain"/>
    <property type="match status" value="1"/>
</dbReference>
<evidence type="ECO:0000313" key="10">
    <source>
        <dbReference type="EMBL" id="WFN37170.1"/>
    </source>
</evidence>
<evidence type="ECO:0000256" key="3">
    <source>
        <dbReference type="ARBA" id="ARBA00022741"/>
    </source>
</evidence>
<protein>
    <submittedName>
        <fullName evidence="10">Glycine betaine/L-proline ABC transporter ATP-binding protein</fullName>
    </submittedName>
</protein>
<dbReference type="Proteomes" id="UP001218895">
    <property type="component" value="Chromosome"/>
</dbReference>
<dbReference type="CDD" id="cd03294">
    <property type="entry name" value="ABC_Pro_Gly_Betaine"/>
    <property type="match status" value="1"/>
</dbReference>
<dbReference type="InterPro" id="IPR027417">
    <property type="entry name" value="P-loop_NTPase"/>
</dbReference>
<evidence type="ECO:0000256" key="7">
    <source>
        <dbReference type="PROSITE-ProRule" id="PRU00703"/>
    </source>
</evidence>
<keyword evidence="5" id="KW-0029">Amino-acid transport</keyword>
<keyword evidence="4 10" id="KW-0067">ATP-binding</keyword>
<evidence type="ECO:0000256" key="1">
    <source>
        <dbReference type="ARBA" id="ARBA00005417"/>
    </source>
</evidence>
<dbReference type="GO" id="GO:0006950">
    <property type="term" value="P:response to stress"/>
    <property type="evidence" value="ECO:0007669"/>
    <property type="project" value="UniProtKB-ARBA"/>
</dbReference>
<comment type="similarity">
    <text evidence="1">Belongs to the ABC transporter superfamily.</text>
</comment>
<dbReference type="GO" id="GO:0009086">
    <property type="term" value="P:methionine biosynthetic process"/>
    <property type="evidence" value="ECO:0007669"/>
    <property type="project" value="UniProtKB-KW"/>
</dbReference>
<dbReference type="GO" id="GO:0016020">
    <property type="term" value="C:membrane"/>
    <property type="evidence" value="ECO:0007669"/>
    <property type="project" value="InterPro"/>
</dbReference>
<evidence type="ECO:0000256" key="2">
    <source>
        <dbReference type="ARBA" id="ARBA00022448"/>
    </source>
</evidence>
<dbReference type="Pfam" id="PF00571">
    <property type="entry name" value="CBS"/>
    <property type="match status" value="2"/>
</dbReference>
<dbReference type="Pfam" id="PF00005">
    <property type="entry name" value="ABC_tran"/>
    <property type="match status" value="1"/>
</dbReference>
<keyword evidence="6" id="KW-0486">Methionine biosynthesis</keyword>
<dbReference type="PANTHER" id="PTHR43869:SF1">
    <property type="entry name" value="GLYCINE BETAINE_PROLINE BETAINE TRANSPORT SYSTEM ATP-BINDING PROTEIN PROV"/>
    <property type="match status" value="1"/>
</dbReference>
<proteinExistence type="inferred from homology"/>
<dbReference type="InterPro" id="IPR003439">
    <property type="entry name" value="ABC_transporter-like_ATP-bd"/>
</dbReference>
<gene>
    <name evidence="10" type="ORF">L1994_01890</name>
</gene>
<dbReference type="InterPro" id="IPR017871">
    <property type="entry name" value="ABC_transporter-like_CS"/>
</dbReference>
<dbReference type="SMART" id="SM00382">
    <property type="entry name" value="AAA"/>
    <property type="match status" value="1"/>
</dbReference>
<dbReference type="GO" id="GO:0031460">
    <property type="term" value="P:glycine betaine transport"/>
    <property type="evidence" value="ECO:0007669"/>
    <property type="project" value="InterPro"/>
</dbReference>
<dbReference type="Gene3D" id="3.40.50.300">
    <property type="entry name" value="P-loop containing nucleotide triphosphate hydrolases"/>
    <property type="match status" value="1"/>
</dbReference>
<dbReference type="InterPro" id="IPR046342">
    <property type="entry name" value="CBS_dom_sf"/>
</dbReference>
<evidence type="ECO:0000259" key="8">
    <source>
        <dbReference type="PROSITE" id="PS50893"/>
    </source>
</evidence>
<dbReference type="EMBL" id="CP091092">
    <property type="protein sequence ID" value="WFN37170.1"/>
    <property type="molecule type" value="Genomic_DNA"/>
</dbReference>
<evidence type="ECO:0000256" key="5">
    <source>
        <dbReference type="ARBA" id="ARBA00022970"/>
    </source>
</evidence>
<organism evidence="10 11">
    <name type="scientific">Methanomicrobium antiquum</name>
    <dbReference type="NCBI Taxonomy" id="487686"/>
    <lineage>
        <taxon>Archaea</taxon>
        <taxon>Methanobacteriati</taxon>
        <taxon>Methanobacteriota</taxon>
        <taxon>Stenosarchaea group</taxon>
        <taxon>Methanomicrobia</taxon>
        <taxon>Methanomicrobiales</taxon>
        <taxon>Methanomicrobiaceae</taxon>
        <taxon>Methanomicrobium</taxon>
    </lineage>
</organism>
<evidence type="ECO:0000256" key="6">
    <source>
        <dbReference type="ARBA" id="ARBA00023167"/>
    </source>
</evidence>
<evidence type="ECO:0000256" key="4">
    <source>
        <dbReference type="ARBA" id="ARBA00022840"/>
    </source>
</evidence>
<dbReference type="AlphaFoldDB" id="A0AAF0FPB1"/>
<dbReference type="InterPro" id="IPR000644">
    <property type="entry name" value="CBS_dom"/>
</dbReference>
<dbReference type="GeneID" id="79949107"/>
<feature type="domain" description="CBS" evidence="9">
    <location>
        <begin position="290"/>
        <end position="346"/>
    </location>
</feature>
<dbReference type="PROSITE" id="PS50893">
    <property type="entry name" value="ABC_TRANSPORTER_2"/>
    <property type="match status" value="1"/>
</dbReference>
<keyword evidence="7" id="KW-0129">CBS domain</keyword>
<dbReference type="PROSITE" id="PS51371">
    <property type="entry name" value="CBS"/>
    <property type="match status" value="1"/>
</dbReference>
<keyword evidence="11" id="KW-1185">Reference proteome</keyword>
<dbReference type="PROSITE" id="PS00211">
    <property type="entry name" value="ABC_TRANSPORTER_1"/>
    <property type="match status" value="1"/>
</dbReference>
<keyword evidence="6" id="KW-0028">Amino-acid biosynthesis</keyword>
<dbReference type="FunFam" id="3.40.50.300:FF:000201">
    <property type="entry name" value="Glycine betaine/L-proline ABC transporter ATP-binding protein"/>
    <property type="match status" value="1"/>
</dbReference>
<dbReference type="GO" id="GO:0005524">
    <property type="term" value="F:ATP binding"/>
    <property type="evidence" value="ECO:0007669"/>
    <property type="project" value="UniProtKB-KW"/>
</dbReference>
<feature type="domain" description="ABC transporter" evidence="8">
    <location>
        <begin position="39"/>
        <end position="275"/>
    </location>
</feature>
<dbReference type="SUPFAM" id="SSF54631">
    <property type="entry name" value="CBS-domain pair"/>
    <property type="match status" value="1"/>
</dbReference>
<dbReference type="NCBIfam" id="TIGR01186">
    <property type="entry name" value="proV"/>
    <property type="match status" value="1"/>
</dbReference>